<dbReference type="STRING" id="1462996.AWM70_00130"/>
<reference evidence="2 3" key="1">
    <citation type="submission" date="2016-01" db="EMBL/GenBank/DDBJ databases">
        <title>Complete Genome Sequence of Paenibacillus yonginensis DCY84, a novel Plant Growth-Promoting Bacteria with Elicitation of Induced Systemic Resistance.</title>
        <authorList>
            <person name="Kim Y.J."/>
            <person name="Yang D.C."/>
            <person name="Sukweenadhi J."/>
        </authorList>
    </citation>
    <scope>NUCLEOTIDE SEQUENCE [LARGE SCALE GENOMIC DNA]</scope>
    <source>
        <strain evidence="2 3">DCY84</strain>
    </source>
</reference>
<dbReference type="PANTHER" id="PTHR43265:SF1">
    <property type="entry name" value="ESTERASE ESTD"/>
    <property type="match status" value="1"/>
</dbReference>
<keyword evidence="3" id="KW-1185">Reference proteome</keyword>
<dbReference type="PANTHER" id="PTHR43265">
    <property type="entry name" value="ESTERASE ESTD"/>
    <property type="match status" value="1"/>
</dbReference>
<dbReference type="OrthoDB" id="9780269at2"/>
<dbReference type="KEGG" id="pyg:AWM70_00130"/>
<feature type="domain" description="AB hydrolase-1" evidence="1">
    <location>
        <begin position="39"/>
        <end position="148"/>
    </location>
</feature>
<dbReference type="Pfam" id="PF00561">
    <property type="entry name" value="Abhydrolase_1"/>
    <property type="match status" value="1"/>
</dbReference>
<evidence type="ECO:0000313" key="2">
    <source>
        <dbReference type="EMBL" id="ANS73186.1"/>
    </source>
</evidence>
<organism evidence="2 3">
    <name type="scientific">Paenibacillus yonginensis</name>
    <dbReference type="NCBI Taxonomy" id="1462996"/>
    <lineage>
        <taxon>Bacteria</taxon>
        <taxon>Bacillati</taxon>
        <taxon>Bacillota</taxon>
        <taxon>Bacilli</taxon>
        <taxon>Bacillales</taxon>
        <taxon>Paenibacillaceae</taxon>
        <taxon>Paenibacillus</taxon>
    </lineage>
</organism>
<evidence type="ECO:0000313" key="3">
    <source>
        <dbReference type="Proteomes" id="UP000092573"/>
    </source>
</evidence>
<gene>
    <name evidence="2" type="ORF">AWM70_00130</name>
</gene>
<dbReference type="InterPro" id="IPR029058">
    <property type="entry name" value="AB_hydrolase_fold"/>
</dbReference>
<dbReference type="GO" id="GO:0052689">
    <property type="term" value="F:carboxylic ester hydrolase activity"/>
    <property type="evidence" value="ECO:0007669"/>
    <property type="project" value="TreeGrafter"/>
</dbReference>
<dbReference type="InterPro" id="IPR053145">
    <property type="entry name" value="AB_hydrolase_Est10"/>
</dbReference>
<dbReference type="SUPFAM" id="SSF53474">
    <property type="entry name" value="alpha/beta-Hydrolases"/>
    <property type="match status" value="1"/>
</dbReference>
<dbReference type="GO" id="GO:0006508">
    <property type="term" value="P:proteolysis"/>
    <property type="evidence" value="ECO:0007669"/>
    <property type="project" value="InterPro"/>
</dbReference>
<accession>A0A1B1MVI8</accession>
<dbReference type="EMBL" id="CP014167">
    <property type="protein sequence ID" value="ANS73186.1"/>
    <property type="molecule type" value="Genomic_DNA"/>
</dbReference>
<sequence length="276" mass="30708">MERQITIKVGQETIAASLHYPAESALKEGRCKNRVPLALICHGFVGSRIGVDRLFVTTARELADAGYLVIRFDYLGCGESTGSYGREGLASMVAQTKAVLDYGISCGDVDPTQVTLIGHSLGGAVAVATAASDRRVKNLVLWSSVGYPFSDIVKITGRQLYDDSVKYGHADFLGYELTPVFFESLAAYQPFQEINKFQGNVLVVHGTSDDVIPVDYAFLYQKVLWTRQEGRCDKEIIFQANHTYSNSEHRAHLIKTTKEWLDGQEALQTQWQNWMI</sequence>
<dbReference type="InterPro" id="IPR000073">
    <property type="entry name" value="AB_hydrolase_1"/>
</dbReference>
<name>A0A1B1MVI8_9BACL</name>
<evidence type="ECO:0000259" key="1">
    <source>
        <dbReference type="Pfam" id="PF00561"/>
    </source>
</evidence>
<proteinExistence type="predicted"/>
<protein>
    <submittedName>
        <fullName evidence="2">Permease</fullName>
    </submittedName>
</protein>
<dbReference type="AlphaFoldDB" id="A0A1B1MVI8"/>
<dbReference type="GO" id="GO:0008236">
    <property type="term" value="F:serine-type peptidase activity"/>
    <property type="evidence" value="ECO:0007669"/>
    <property type="project" value="InterPro"/>
</dbReference>
<dbReference type="RefSeq" id="WP_068693260.1">
    <property type="nucleotide sequence ID" value="NZ_CP014167.1"/>
</dbReference>
<dbReference type="Gene3D" id="3.40.50.1820">
    <property type="entry name" value="alpha/beta hydrolase"/>
    <property type="match status" value="1"/>
</dbReference>
<dbReference type="Proteomes" id="UP000092573">
    <property type="component" value="Chromosome"/>
</dbReference>